<feature type="transmembrane region" description="Helical" evidence="16">
    <location>
        <begin position="253"/>
        <end position="272"/>
    </location>
</feature>
<dbReference type="PROSITE" id="PS51711">
    <property type="entry name" value="G_FEOB"/>
    <property type="match status" value="1"/>
</dbReference>
<keyword evidence="6 16" id="KW-0812">Transmembrane</keyword>
<dbReference type="InterPro" id="IPR006073">
    <property type="entry name" value="GTP-bd"/>
</dbReference>
<dbReference type="Pfam" id="PF07664">
    <property type="entry name" value="FeoB_C"/>
    <property type="match status" value="1"/>
</dbReference>
<feature type="transmembrane region" description="Helical" evidence="16">
    <location>
        <begin position="322"/>
        <end position="347"/>
    </location>
</feature>
<evidence type="ECO:0000256" key="1">
    <source>
        <dbReference type="ARBA" id="ARBA00003926"/>
    </source>
</evidence>
<dbReference type="RefSeq" id="WP_051965742.1">
    <property type="nucleotide sequence ID" value="NZ_CP045798.1"/>
</dbReference>
<keyword evidence="8 16" id="KW-1133">Transmembrane helix</keyword>
<sequence length="657" mass="71160">MAHCHELGLKIDIPENGRKIVLAGNPNVGKSVFFNALTGLYVDVSNYPGTTLEISHGRYGKDAVIDTPGVYGISSFNDEERIARDVILAADVVVNVVDAVHLERDLFLTQQIIDTGVPVVMALNMVDEAARQGMEIDVKLLSELLGIPVVPTIAVQKEGLEELKKAIDRAKPGNISPELQSRLTRMATRVASQGEALLILEGDPVVAERHGLKPGPHREEIYLARRERVNYIVSKVIREISHGATFSTRLGRWMLRPVTGVPILAVTLYLMYKIIGVFVAGDVVGFTEETLMQGYYEPAIRGLVTKFMAEDSTLGQILIGEFGLLTMTVTYVLGLLLPLVVGFYLILSTLEDSGYLPRIAALVDRVLTAVGLNGRAVIPMILGFGCVTLATIVTRLLGSERERRIAIFLLALAIPCSAQLGVIAGMLAGLGAPYIALYVLVIFTVLVIVGTLLNYVLPGKSSDLLIDLPPLRLPRINNVLKKTGTKSFQFLQEATPIFALGALLISTLQVTGILEILQNLLAPLTVGWLNLPKESATAFIMGIVRRDFGAAGLTELSLDPMQTLVALITITLFVPCIAAMLVLFKERGKQEAPFIWIGSWIVAFLVGGTVAQLAKTYPNHAVTAVALSFTILTALTVFVIKNLKTRLALKANMAKEG</sequence>
<feature type="binding site" evidence="14">
    <location>
        <begin position="24"/>
        <end position="31"/>
    </location>
    <ligand>
        <name>GTP</name>
        <dbReference type="ChEBI" id="CHEBI:37565"/>
        <label>1</label>
    </ligand>
</feature>
<dbReference type="InterPro" id="IPR003373">
    <property type="entry name" value="Fe2_transport_prot-B"/>
</dbReference>
<proteinExistence type="inferred from homology"/>
<evidence type="ECO:0000256" key="8">
    <source>
        <dbReference type="ARBA" id="ARBA00022989"/>
    </source>
</evidence>
<dbReference type="InterPro" id="IPR011640">
    <property type="entry name" value="Fe2_transport_prot_B_C"/>
</dbReference>
<dbReference type="InterPro" id="IPR050860">
    <property type="entry name" value="FeoB_GTPase"/>
</dbReference>
<dbReference type="OrthoDB" id="9809127at2"/>
<accession>A0A7G6E218</accession>
<organism evidence="18 19">
    <name type="scientific">Thermanaerosceptrum fracticalcis</name>
    <dbReference type="NCBI Taxonomy" id="1712410"/>
    <lineage>
        <taxon>Bacteria</taxon>
        <taxon>Bacillati</taxon>
        <taxon>Bacillota</taxon>
        <taxon>Clostridia</taxon>
        <taxon>Eubacteriales</taxon>
        <taxon>Peptococcaceae</taxon>
        <taxon>Thermanaerosceptrum</taxon>
    </lineage>
</organism>
<feature type="binding site" evidence="15">
    <location>
        <position position="36"/>
    </location>
    <ligand>
        <name>Mg(2+)</name>
        <dbReference type="ChEBI" id="CHEBI:18420"/>
        <label>2</label>
    </ligand>
</feature>
<dbReference type="InterPro" id="IPR030389">
    <property type="entry name" value="G_FEOB_dom"/>
</dbReference>
<evidence type="ECO:0000313" key="19">
    <source>
        <dbReference type="Proteomes" id="UP000515847"/>
    </source>
</evidence>
<comment type="function">
    <text evidence="1 16">Probable transporter of a GTP-driven Fe(2+) uptake system.</text>
</comment>
<keyword evidence="11 14" id="KW-0342">GTP-binding</keyword>
<dbReference type="InterPro" id="IPR011642">
    <property type="entry name" value="Gate_dom"/>
</dbReference>
<evidence type="ECO:0000256" key="15">
    <source>
        <dbReference type="PIRSR" id="PIRSR603373-2"/>
    </source>
</evidence>
<feature type="domain" description="FeoB-type G" evidence="17">
    <location>
        <begin position="17"/>
        <end position="173"/>
    </location>
</feature>
<dbReference type="PANTHER" id="PTHR43185">
    <property type="entry name" value="FERROUS IRON TRANSPORT PROTEIN B"/>
    <property type="match status" value="1"/>
</dbReference>
<feature type="transmembrane region" description="Helical" evidence="16">
    <location>
        <begin position="563"/>
        <end position="582"/>
    </location>
</feature>
<dbReference type="GO" id="GO:0015093">
    <property type="term" value="F:ferrous iron transmembrane transporter activity"/>
    <property type="evidence" value="ECO:0007669"/>
    <property type="project" value="UniProtKB-UniRule"/>
</dbReference>
<evidence type="ECO:0000256" key="2">
    <source>
        <dbReference type="ARBA" id="ARBA00004651"/>
    </source>
</evidence>
<evidence type="ECO:0000256" key="7">
    <source>
        <dbReference type="ARBA" id="ARBA00022741"/>
    </source>
</evidence>
<feature type="binding site" evidence="15">
    <location>
        <position position="38"/>
    </location>
    <ligand>
        <name>Mg(2+)</name>
        <dbReference type="ChEBI" id="CHEBI:18420"/>
        <label>2</label>
    </ligand>
</feature>
<dbReference type="AlphaFoldDB" id="A0A7G6E218"/>
<evidence type="ECO:0000256" key="13">
    <source>
        <dbReference type="NCBIfam" id="TIGR00437"/>
    </source>
</evidence>
<dbReference type="KEGG" id="tfr:BR63_07235"/>
<keyword evidence="5 16" id="KW-0410">Iron transport</keyword>
<evidence type="ECO:0000313" key="18">
    <source>
        <dbReference type="EMBL" id="QNB46122.1"/>
    </source>
</evidence>
<dbReference type="GO" id="GO:0005886">
    <property type="term" value="C:plasma membrane"/>
    <property type="evidence" value="ECO:0007669"/>
    <property type="project" value="UniProtKB-SubCell"/>
</dbReference>
<feature type="transmembrane region" description="Helical" evidence="16">
    <location>
        <begin position="620"/>
        <end position="640"/>
    </location>
</feature>
<feature type="transmembrane region" description="Helical" evidence="16">
    <location>
        <begin position="376"/>
        <end position="398"/>
    </location>
</feature>
<keyword evidence="15" id="KW-0460">Magnesium</keyword>
<dbReference type="PANTHER" id="PTHR43185:SF1">
    <property type="entry name" value="FE(2+) TRANSPORTER FEOB"/>
    <property type="match status" value="1"/>
</dbReference>
<evidence type="ECO:0000256" key="5">
    <source>
        <dbReference type="ARBA" id="ARBA00022496"/>
    </source>
</evidence>
<feature type="transmembrane region" description="Helical" evidence="16">
    <location>
        <begin position="435"/>
        <end position="457"/>
    </location>
</feature>
<dbReference type="GO" id="GO:0005525">
    <property type="term" value="F:GTP binding"/>
    <property type="evidence" value="ECO:0007669"/>
    <property type="project" value="UniProtKB-KW"/>
</dbReference>
<feature type="binding site" evidence="14">
    <location>
        <begin position="49"/>
        <end position="53"/>
    </location>
    <ligand>
        <name>GTP</name>
        <dbReference type="ChEBI" id="CHEBI:37565"/>
        <label>1</label>
    </ligand>
</feature>
<evidence type="ECO:0000256" key="3">
    <source>
        <dbReference type="ARBA" id="ARBA00022448"/>
    </source>
</evidence>
<dbReference type="Proteomes" id="UP000515847">
    <property type="component" value="Chromosome"/>
</dbReference>
<feature type="binding site" evidence="14">
    <location>
        <begin position="124"/>
        <end position="127"/>
    </location>
    <ligand>
        <name>GTP</name>
        <dbReference type="ChEBI" id="CHEBI:37565"/>
        <label>1</label>
    </ligand>
</feature>
<keyword evidence="15" id="KW-0479">Metal-binding</keyword>
<evidence type="ECO:0000256" key="4">
    <source>
        <dbReference type="ARBA" id="ARBA00022475"/>
    </source>
</evidence>
<protein>
    <recommendedName>
        <fullName evidence="13 16">Ferrous iron transport protein B</fullName>
    </recommendedName>
</protein>
<feature type="binding site" evidence="15">
    <location>
        <position position="35"/>
    </location>
    <ligand>
        <name>Mg(2+)</name>
        <dbReference type="ChEBI" id="CHEBI:18420"/>
        <label>2</label>
    </ligand>
</feature>
<feature type="binding site" evidence="14">
    <location>
        <begin position="66"/>
        <end position="69"/>
    </location>
    <ligand>
        <name>GTP</name>
        <dbReference type="ChEBI" id="CHEBI:37565"/>
        <label>1</label>
    </ligand>
</feature>
<keyword evidence="4" id="KW-1003">Cell membrane</keyword>
<keyword evidence="10" id="KW-0406">Ion transport</keyword>
<evidence type="ECO:0000256" key="12">
    <source>
        <dbReference type="ARBA" id="ARBA00023136"/>
    </source>
</evidence>
<evidence type="ECO:0000256" key="14">
    <source>
        <dbReference type="PIRSR" id="PIRSR603373-1"/>
    </source>
</evidence>
<dbReference type="InterPro" id="IPR027417">
    <property type="entry name" value="P-loop_NTPase"/>
</dbReference>
<feature type="transmembrane region" description="Helical" evidence="16">
    <location>
        <begin position="405"/>
        <end position="429"/>
    </location>
</feature>
<dbReference type="Gene3D" id="3.40.50.300">
    <property type="entry name" value="P-loop containing nucleotide triphosphate hydrolases"/>
    <property type="match status" value="1"/>
</dbReference>
<keyword evidence="7 14" id="KW-0547">Nucleotide-binding</keyword>
<comment type="similarity">
    <text evidence="16">Belongs to the TRAFAC class TrmE-Era-EngA-EngB-Septin-like GTPase superfamily. FeoB GTPase (TC 9.A.8) family.</text>
</comment>
<evidence type="ECO:0000256" key="6">
    <source>
        <dbReference type="ARBA" id="ARBA00022692"/>
    </source>
</evidence>
<evidence type="ECO:0000256" key="11">
    <source>
        <dbReference type="ARBA" id="ARBA00023134"/>
    </source>
</evidence>
<keyword evidence="9 16" id="KW-0408">Iron</keyword>
<feature type="binding site" evidence="15">
    <location>
        <position position="39"/>
    </location>
    <ligand>
        <name>Mg(2+)</name>
        <dbReference type="ChEBI" id="CHEBI:18420"/>
        <label>2</label>
    </ligand>
</feature>
<dbReference type="CDD" id="cd01879">
    <property type="entry name" value="FeoB"/>
    <property type="match status" value="1"/>
</dbReference>
<feature type="transmembrane region" description="Helical" evidence="16">
    <location>
        <begin position="497"/>
        <end position="521"/>
    </location>
</feature>
<evidence type="ECO:0000256" key="9">
    <source>
        <dbReference type="ARBA" id="ARBA00023004"/>
    </source>
</evidence>
<dbReference type="Pfam" id="PF07670">
    <property type="entry name" value="Gate"/>
    <property type="match status" value="2"/>
</dbReference>
<evidence type="ECO:0000259" key="17">
    <source>
        <dbReference type="PROSITE" id="PS51711"/>
    </source>
</evidence>
<dbReference type="NCBIfam" id="TIGR00437">
    <property type="entry name" value="feoB"/>
    <property type="match status" value="1"/>
</dbReference>
<dbReference type="GO" id="GO:0046872">
    <property type="term" value="F:metal ion binding"/>
    <property type="evidence" value="ECO:0007669"/>
    <property type="project" value="UniProtKB-KW"/>
</dbReference>
<evidence type="ECO:0000256" key="10">
    <source>
        <dbReference type="ARBA" id="ARBA00023065"/>
    </source>
</evidence>
<keyword evidence="19" id="KW-1185">Reference proteome</keyword>
<feature type="transmembrane region" description="Helical" evidence="16">
    <location>
        <begin position="594"/>
        <end position="614"/>
    </location>
</feature>
<evidence type="ECO:0000256" key="16">
    <source>
        <dbReference type="RuleBase" id="RU362098"/>
    </source>
</evidence>
<reference evidence="18 19" key="1">
    <citation type="journal article" date="2019" name="Front. Microbiol.">
        <title>Thermoanaerosceptrum fracticalcis gen. nov. sp. nov., a Novel Fumarate-Fermenting Microorganism From a Deep Fractured Carbonate Aquifer of the US Great Basin.</title>
        <authorList>
            <person name="Hamilton-Brehm S.D."/>
            <person name="Stewart L.E."/>
            <person name="Zavarin M."/>
            <person name="Caldwell M."/>
            <person name="Lawson P.A."/>
            <person name="Onstott T.C."/>
            <person name="Grzymski J."/>
            <person name="Neveux I."/>
            <person name="Lollar B.S."/>
            <person name="Russell C.E."/>
            <person name="Moser D.P."/>
        </authorList>
    </citation>
    <scope>NUCLEOTIDE SEQUENCE [LARGE SCALE GENOMIC DNA]</scope>
    <source>
        <strain evidence="18 19">DRI-13</strain>
    </source>
</reference>
<comment type="subcellular location">
    <subcellularLocation>
        <location evidence="2 16">Cell membrane</location>
        <topology evidence="2 16">Multi-pass membrane protein</topology>
    </subcellularLocation>
</comment>
<name>A0A7G6E218_THEFR</name>
<keyword evidence="12 16" id="KW-0472">Membrane</keyword>
<keyword evidence="3 16" id="KW-0813">Transport</keyword>
<dbReference type="Pfam" id="PF02421">
    <property type="entry name" value="FeoB_N"/>
    <property type="match status" value="1"/>
</dbReference>
<dbReference type="PRINTS" id="PR00326">
    <property type="entry name" value="GTP1OBG"/>
</dbReference>
<gene>
    <name evidence="18" type="primary">feoB</name>
    <name evidence="18" type="ORF">BR63_07235</name>
</gene>
<dbReference type="SUPFAM" id="SSF52540">
    <property type="entry name" value="P-loop containing nucleoside triphosphate hydrolases"/>
    <property type="match status" value="1"/>
</dbReference>
<dbReference type="EMBL" id="CP045798">
    <property type="protein sequence ID" value="QNB46122.1"/>
    <property type="molecule type" value="Genomic_DNA"/>
</dbReference>